<accession>A0A845A602</accession>
<dbReference type="GO" id="GO:0005886">
    <property type="term" value="C:plasma membrane"/>
    <property type="evidence" value="ECO:0007669"/>
    <property type="project" value="UniProtKB-SubCell"/>
</dbReference>
<keyword evidence="6" id="KW-0808">Transferase</keyword>
<feature type="transmembrane region" description="Helical" evidence="14">
    <location>
        <begin position="172"/>
        <end position="190"/>
    </location>
</feature>
<evidence type="ECO:0000256" key="11">
    <source>
        <dbReference type="ARBA" id="ARBA00023251"/>
    </source>
</evidence>
<dbReference type="EC" id="2.3.2.3" evidence="3"/>
<dbReference type="PANTHER" id="PTHR34697:SF2">
    <property type="entry name" value="PHOSPHATIDYLGLYCEROL LYSYLTRANSFERASE"/>
    <property type="match status" value="1"/>
</dbReference>
<evidence type="ECO:0000256" key="3">
    <source>
        <dbReference type="ARBA" id="ARBA00012014"/>
    </source>
</evidence>
<evidence type="ECO:0000256" key="6">
    <source>
        <dbReference type="ARBA" id="ARBA00022679"/>
    </source>
</evidence>
<dbReference type="InterPro" id="IPR016181">
    <property type="entry name" value="Acyl_CoA_acyltransferase"/>
</dbReference>
<evidence type="ECO:0000256" key="9">
    <source>
        <dbReference type="ARBA" id="ARBA00023098"/>
    </source>
</evidence>
<dbReference type="GO" id="GO:0050071">
    <property type="term" value="F:phosphatidylglycerol lysyltransferase activity"/>
    <property type="evidence" value="ECO:0007669"/>
    <property type="project" value="UniProtKB-EC"/>
</dbReference>
<dbReference type="EMBL" id="WTYQ01000001">
    <property type="protein sequence ID" value="MXP25124.1"/>
    <property type="molecule type" value="Genomic_DNA"/>
</dbReference>
<evidence type="ECO:0000259" key="15">
    <source>
        <dbReference type="PROSITE" id="PS51186"/>
    </source>
</evidence>
<comment type="caution">
    <text evidence="16">The sequence shown here is derived from an EMBL/GenBank/DDBJ whole genome shotgun (WGS) entry which is preliminary data.</text>
</comment>
<feature type="transmembrane region" description="Helical" evidence="14">
    <location>
        <begin position="500"/>
        <end position="521"/>
    </location>
</feature>
<dbReference type="Gene3D" id="3.40.630.30">
    <property type="match status" value="1"/>
</dbReference>
<comment type="similarity">
    <text evidence="2">Belongs to the LPG synthase family.</text>
</comment>
<evidence type="ECO:0000313" key="16">
    <source>
        <dbReference type="EMBL" id="MXP25124.1"/>
    </source>
</evidence>
<evidence type="ECO:0000256" key="8">
    <source>
        <dbReference type="ARBA" id="ARBA00022989"/>
    </source>
</evidence>
<dbReference type="NCBIfam" id="NF033480">
    <property type="entry name" value="bifunc_MprF"/>
    <property type="match status" value="1"/>
</dbReference>
<keyword evidence="8 14" id="KW-1133">Transmembrane helix</keyword>
<dbReference type="OrthoDB" id="145485at2"/>
<feature type="transmembrane region" description="Helical" evidence="14">
    <location>
        <begin position="372"/>
        <end position="393"/>
    </location>
</feature>
<dbReference type="Proteomes" id="UP000460561">
    <property type="component" value="Unassembled WGS sequence"/>
</dbReference>
<dbReference type="GO" id="GO:0055091">
    <property type="term" value="P:phospholipid homeostasis"/>
    <property type="evidence" value="ECO:0007669"/>
    <property type="project" value="TreeGrafter"/>
</dbReference>
<feature type="transmembrane region" description="Helical" evidence="14">
    <location>
        <begin position="286"/>
        <end position="310"/>
    </location>
</feature>
<keyword evidence="11" id="KW-0046">Antibiotic resistance</keyword>
<dbReference type="InterPro" id="IPR022791">
    <property type="entry name" value="L-PG_synthase/AglD"/>
</dbReference>
<evidence type="ECO:0000256" key="5">
    <source>
        <dbReference type="ARBA" id="ARBA00022475"/>
    </source>
</evidence>
<feature type="transmembrane region" description="Helical" evidence="14">
    <location>
        <begin position="330"/>
        <end position="352"/>
    </location>
</feature>
<feature type="transmembrane region" description="Helical" evidence="14">
    <location>
        <begin position="60"/>
        <end position="82"/>
    </location>
</feature>
<keyword evidence="5" id="KW-1003">Cell membrane</keyword>
<dbReference type="GO" id="GO:0006629">
    <property type="term" value="P:lipid metabolic process"/>
    <property type="evidence" value="ECO:0007669"/>
    <property type="project" value="UniProtKB-KW"/>
</dbReference>
<proteinExistence type="inferred from homology"/>
<dbReference type="InterPro" id="IPR000182">
    <property type="entry name" value="GNAT_dom"/>
</dbReference>
<comment type="subcellular location">
    <subcellularLocation>
        <location evidence="1">Cell membrane</location>
        <topology evidence="1">Multi-pass membrane protein</topology>
    </subcellularLocation>
</comment>
<protein>
    <recommendedName>
        <fullName evidence="4">Phosphatidylglycerol lysyltransferase</fullName>
        <ecNumber evidence="3">2.3.2.3</ecNumber>
    </recommendedName>
    <alternativeName>
        <fullName evidence="12">Lysylphosphatidylglycerol synthase</fullName>
    </alternativeName>
</protein>
<dbReference type="PROSITE" id="PS51186">
    <property type="entry name" value="GNAT"/>
    <property type="match status" value="1"/>
</dbReference>
<comment type="catalytic activity">
    <reaction evidence="13">
        <text>L-lysyl-tRNA(Lys) + a 1,2-diacyl-sn-glycero-3-phospho-(1'-sn-glycerol) = a 1,2-diacyl-sn-glycero-3-phospho-1'-(3'-O-L-lysyl)-sn-glycerol + tRNA(Lys)</text>
        <dbReference type="Rhea" id="RHEA:10668"/>
        <dbReference type="Rhea" id="RHEA-COMP:9696"/>
        <dbReference type="Rhea" id="RHEA-COMP:9697"/>
        <dbReference type="ChEBI" id="CHEBI:64716"/>
        <dbReference type="ChEBI" id="CHEBI:75792"/>
        <dbReference type="ChEBI" id="CHEBI:78442"/>
        <dbReference type="ChEBI" id="CHEBI:78529"/>
        <dbReference type="EC" id="2.3.2.3"/>
    </reaction>
</comment>
<evidence type="ECO:0000256" key="4">
    <source>
        <dbReference type="ARBA" id="ARBA00021546"/>
    </source>
</evidence>
<evidence type="ECO:0000256" key="12">
    <source>
        <dbReference type="ARBA" id="ARBA00031899"/>
    </source>
</evidence>
<keyword evidence="17" id="KW-1185">Reference proteome</keyword>
<evidence type="ECO:0000256" key="1">
    <source>
        <dbReference type="ARBA" id="ARBA00004651"/>
    </source>
</evidence>
<keyword evidence="9" id="KW-0443">Lipid metabolism</keyword>
<keyword evidence="10 14" id="KW-0472">Membrane</keyword>
<name>A0A845A602_9SPHN</name>
<evidence type="ECO:0000256" key="13">
    <source>
        <dbReference type="ARBA" id="ARBA00047540"/>
    </source>
</evidence>
<feature type="transmembrane region" description="Helical" evidence="14">
    <location>
        <begin position="242"/>
        <end position="266"/>
    </location>
</feature>
<evidence type="ECO:0000256" key="10">
    <source>
        <dbReference type="ARBA" id="ARBA00023136"/>
    </source>
</evidence>
<dbReference type="InterPro" id="IPR051211">
    <property type="entry name" value="PG_lysyltransferase"/>
</dbReference>
<evidence type="ECO:0000256" key="14">
    <source>
        <dbReference type="SAM" id="Phobius"/>
    </source>
</evidence>
<reference evidence="16 17" key="1">
    <citation type="submission" date="2019-12" db="EMBL/GenBank/DDBJ databases">
        <title>Genomic-based taxomic classification of the family Erythrobacteraceae.</title>
        <authorList>
            <person name="Xu L."/>
        </authorList>
    </citation>
    <scope>NUCLEOTIDE SEQUENCE [LARGE SCALE GENOMIC DNA]</scope>
    <source>
        <strain evidence="16 17">DSM 18604</strain>
    </source>
</reference>
<feature type="domain" description="N-acetyltransferase" evidence="15">
    <location>
        <begin position="673"/>
        <end position="831"/>
    </location>
</feature>
<feature type="transmembrane region" description="Helical" evidence="14">
    <location>
        <begin position="460"/>
        <end position="480"/>
    </location>
</feature>
<dbReference type="Pfam" id="PF03706">
    <property type="entry name" value="LPG_synthase_TM"/>
    <property type="match status" value="1"/>
</dbReference>
<feature type="transmembrane region" description="Helical" evidence="14">
    <location>
        <begin position="133"/>
        <end position="160"/>
    </location>
</feature>
<evidence type="ECO:0000256" key="2">
    <source>
        <dbReference type="ARBA" id="ARBA00008627"/>
    </source>
</evidence>
<feature type="transmembrane region" description="Helical" evidence="14">
    <location>
        <begin position="94"/>
        <end position="113"/>
    </location>
</feature>
<dbReference type="PANTHER" id="PTHR34697">
    <property type="entry name" value="PHOSPHATIDYLGLYCEROL LYSYLTRANSFERASE"/>
    <property type="match status" value="1"/>
</dbReference>
<dbReference type="InterPro" id="IPR024320">
    <property type="entry name" value="LPG_synthase_C"/>
</dbReference>
<keyword evidence="7 14" id="KW-0812">Transmembrane</keyword>
<dbReference type="GO" id="GO:0046677">
    <property type="term" value="P:response to antibiotic"/>
    <property type="evidence" value="ECO:0007669"/>
    <property type="project" value="UniProtKB-KW"/>
</dbReference>
<feature type="transmembrane region" description="Helical" evidence="14">
    <location>
        <begin position="210"/>
        <end position="235"/>
    </location>
</feature>
<evidence type="ECO:0000256" key="7">
    <source>
        <dbReference type="ARBA" id="ARBA00022692"/>
    </source>
</evidence>
<gene>
    <name evidence="16" type="primary">mprF</name>
    <name evidence="16" type="ORF">GRI39_03560</name>
</gene>
<feature type="transmembrane region" description="Helical" evidence="14">
    <location>
        <begin position="20"/>
        <end position="40"/>
    </location>
</feature>
<dbReference type="GO" id="GO:0016747">
    <property type="term" value="F:acyltransferase activity, transferring groups other than amino-acyl groups"/>
    <property type="evidence" value="ECO:0007669"/>
    <property type="project" value="InterPro"/>
</dbReference>
<sequence>MWGISVAGIYAFIASHRKKIEIGVALLVAALAIGALNHLLAELSWVHVRAAIADIGPARIGIAIALTAASYILLTFYDVLALHVIGRPLPYRSAALASFTSYTLSHNLGLALLTGGSARFRVYNQAGLSAGEIARVILLAGLSFWLGVTVLGGAALAWTGGAQTNLPISGSLAQYIGIAVVLSVIAIIVWCGRQGRTLRIWSWRLPLPPARIAIAQVLVSAADLAVTSAALFVLLSDIAPSLFLPLFLAYILAIIISLVSHVPGGLGIFESVMLAMLPEVGRPELFAALLVFRAVYYLLPLLLAVALLAFSERKRWTPLASAAGRGLRAVSFGIIPQTMAALTFGGGLVLLLSGSLPALPHRLAALRHIIPLPFAETSQIAASLVGTALILIAPGLYRRQEAACLVARGLMMAGAIFSLTKGLDYEEAAILTSLAIMLHLSRGAFYRHSLLVRRPLTTEWILAVTLAFGISVWLGFFAYRDVVYSDELWWQFAWHSNAPRFLRTSFAVGLFLVIAALWRLFQPASKTPVAAGGITEPPKAAFAHTERTEAYLALTGDKRFLVSDAGDAFLMYQVQEQSWIAMGDPVGNPAATPELMWRLRDMADLAQGRVLFYQITAQTIPVAIDMGLQLIKYGEEARINLPEFTLEGPAARALRYSVKRAEREGATFELIDRELVPAIMSDLHEISDTWLSSKKGPEKCFSVGRFDPDYMSQFDCAVVRVEGQIVAFANIWKTEDKSELSVDLMRHGEQQPYGCMDFLMVHIMQWGKANGFRWFTLGLAPLSGIEGRRLSPTWARFGSLLYRHGDAFYGFEGLRDYKEKYSPVWEPRYIAGPRAFGLLRALFDLQRLIGGSRRSAAHGAPLGIAA</sequence>
<dbReference type="AlphaFoldDB" id="A0A845A602"/>
<dbReference type="SUPFAM" id="SSF55729">
    <property type="entry name" value="Acyl-CoA N-acyltransferases (Nat)"/>
    <property type="match status" value="1"/>
</dbReference>
<dbReference type="RefSeq" id="WP_160738281.1">
    <property type="nucleotide sequence ID" value="NZ_WTYQ01000001.1"/>
</dbReference>
<evidence type="ECO:0000313" key="17">
    <source>
        <dbReference type="Proteomes" id="UP000460561"/>
    </source>
</evidence>
<dbReference type="Pfam" id="PF09924">
    <property type="entry name" value="LPG_synthase_C"/>
    <property type="match status" value="1"/>
</dbReference>
<organism evidence="16 17">
    <name type="scientific">Altericroceibacterium indicum</name>
    <dbReference type="NCBI Taxonomy" id="374177"/>
    <lineage>
        <taxon>Bacteria</taxon>
        <taxon>Pseudomonadati</taxon>
        <taxon>Pseudomonadota</taxon>
        <taxon>Alphaproteobacteria</taxon>
        <taxon>Sphingomonadales</taxon>
        <taxon>Erythrobacteraceae</taxon>
        <taxon>Altericroceibacterium</taxon>
    </lineage>
</organism>